<dbReference type="GO" id="GO:0051539">
    <property type="term" value="F:4 iron, 4 sulfur cluster binding"/>
    <property type="evidence" value="ECO:0007669"/>
    <property type="project" value="UniProtKB-UniRule"/>
</dbReference>
<evidence type="ECO:0000256" key="5">
    <source>
        <dbReference type="ARBA" id="ARBA00022705"/>
    </source>
</evidence>
<dbReference type="PIRSF" id="PIRSF009449">
    <property type="entry name" value="DNA_primase_large_subunit"/>
    <property type="match status" value="1"/>
</dbReference>
<dbReference type="GO" id="GO:0046872">
    <property type="term" value="F:metal ion binding"/>
    <property type="evidence" value="ECO:0007669"/>
    <property type="project" value="UniProtKB-UniRule"/>
</dbReference>
<evidence type="ECO:0000313" key="13">
    <source>
        <dbReference type="EMBL" id="KAJ6637013.1"/>
    </source>
</evidence>
<dbReference type="Pfam" id="PF04104">
    <property type="entry name" value="DNA_primase_lrg"/>
    <property type="match status" value="1"/>
</dbReference>
<dbReference type="InterPro" id="IPR007238">
    <property type="entry name" value="DNA_primase_lsu_euk/arc"/>
</dbReference>
<dbReference type="CDD" id="cd07322">
    <property type="entry name" value="PriL_PriS_Eukaryotic"/>
    <property type="match status" value="1"/>
</dbReference>
<evidence type="ECO:0000256" key="8">
    <source>
        <dbReference type="ARBA" id="ARBA00023014"/>
    </source>
</evidence>
<evidence type="ECO:0000256" key="2">
    <source>
        <dbReference type="ARBA" id="ARBA00019038"/>
    </source>
</evidence>
<evidence type="ECO:0000256" key="7">
    <source>
        <dbReference type="ARBA" id="ARBA00023004"/>
    </source>
</evidence>
<dbReference type="GO" id="GO:0006269">
    <property type="term" value="P:DNA replication, synthesis of primer"/>
    <property type="evidence" value="ECO:0007669"/>
    <property type="project" value="UniProtKB-KW"/>
</dbReference>
<dbReference type="PANTHER" id="PTHR10537:SF3">
    <property type="entry name" value="DNA PRIMASE LARGE SUBUNIT"/>
    <property type="match status" value="1"/>
</dbReference>
<evidence type="ECO:0000256" key="11">
    <source>
        <dbReference type="PIRSR" id="PIRSR009449-1"/>
    </source>
</evidence>
<comment type="caution">
    <text evidence="13">The sequence shown here is derived from an EMBL/GenBank/DDBJ whole genome shotgun (WGS) entry which is preliminary data.</text>
</comment>
<reference evidence="13" key="1">
    <citation type="submission" date="2022-07" db="EMBL/GenBank/DDBJ databases">
        <authorList>
            <person name="Trinca V."/>
            <person name="Uliana J.V.C."/>
            <person name="Torres T.T."/>
            <person name="Ward R.J."/>
            <person name="Monesi N."/>
        </authorList>
    </citation>
    <scope>NUCLEOTIDE SEQUENCE</scope>
    <source>
        <strain evidence="13">HSMRA1968</strain>
        <tissue evidence="13">Whole embryos</tissue>
    </source>
</reference>
<evidence type="ECO:0000256" key="6">
    <source>
        <dbReference type="ARBA" id="ARBA00022723"/>
    </source>
</evidence>
<evidence type="ECO:0000256" key="9">
    <source>
        <dbReference type="ARBA" id="ARBA00023125"/>
    </source>
</evidence>
<organism evidence="13 14">
    <name type="scientific">Pseudolycoriella hygida</name>
    <dbReference type="NCBI Taxonomy" id="35572"/>
    <lineage>
        <taxon>Eukaryota</taxon>
        <taxon>Metazoa</taxon>
        <taxon>Ecdysozoa</taxon>
        <taxon>Arthropoda</taxon>
        <taxon>Hexapoda</taxon>
        <taxon>Insecta</taxon>
        <taxon>Pterygota</taxon>
        <taxon>Neoptera</taxon>
        <taxon>Endopterygota</taxon>
        <taxon>Diptera</taxon>
        <taxon>Nematocera</taxon>
        <taxon>Sciaroidea</taxon>
        <taxon>Sciaridae</taxon>
        <taxon>Pseudolycoriella</taxon>
    </lineage>
</organism>
<feature type="binding site" evidence="11">
    <location>
        <position position="392"/>
    </location>
    <ligand>
        <name>[4Fe-4S] cluster</name>
        <dbReference type="ChEBI" id="CHEBI:49883"/>
    </ligand>
</feature>
<keyword evidence="8 10" id="KW-0411">Iron-sulfur</keyword>
<dbReference type="OrthoDB" id="421393at2759"/>
<comment type="function">
    <text evidence="10">Regulatory subunit of the DNA primase complex and component of the DNA polymerase alpha complex (also known as the alpha DNA polymerase-primase complex) which play an essential role in the initiation of DNA synthesis. The primase subunit of the polymerase alpha complex initiates DNA synthesis by oligomerising short RNA primers on both leading and lagging strands.</text>
</comment>
<feature type="binding site" evidence="11">
    <location>
        <position position="375"/>
    </location>
    <ligand>
        <name>[4Fe-4S] cluster</name>
        <dbReference type="ChEBI" id="CHEBI:49883"/>
    </ligand>
</feature>
<accession>A0A9Q0MS34</accession>
<dbReference type="PANTHER" id="PTHR10537">
    <property type="entry name" value="DNA PRIMASE LARGE SUBUNIT"/>
    <property type="match status" value="1"/>
</dbReference>
<comment type="similarity">
    <text evidence="1 10">Belongs to the eukaryotic-type primase large subunit family.</text>
</comment>
<dbReference type="InterPro" id="IPR058560">
    <property type="entry name" value="DNA_primase_C"/>
</dbReference>
<evidence type="ECO:0000313" key="14">
    <source>
        <dbReference type="Proteomes" id="UP001151699"/>
    </source>
</evidence>
<keyword evidence="4 10" id="KW-0639">Primosome</keyword>
<gene>
    <name evidence="13" type="primary">Prim2</name>
    <name evidence="13" type="ORF">Bhyg_09739</name>
</gene>
<keyword evidence="3 10" id="KW-0004">4Fe-4S</keyword>
<dbReference type="GO" id="GO:0006270">
    <property type="term" value="P:DNA replication initiation"/>
    <property type="evidence" value="ECO:0007669"/>
    <property type="project" value="TreeGrafter"/>
</dbReference>
<evidence type="ECO:0000259" key="12">
    <source>
        <dbReference type="Pfam" id="PF04104"/>
    </source>
</evidence>
<dbReference type="EMBL" id="WJQU01000003">
    <property type="protein sequence ID" value="KAJ6637013.1"/>
    <property type="molecule type" value="Genomic_DNA"/>
</dbReference>
<keyword evidence="9 10" id="KW-0238">DNA-binding</keyword>
<dbReference type="AlphaFoldDB" id="A0A9Q0MS34"/>
<name>A0A9Q0MS34_9DIPT</name>
<dbReference type="InterPro" id="IPR016558">
    <property type="entry name" value="DNA_primase_lsu_euk"/>
</dbReference>
<keyword evidence="7 10" id="KW-0408">Iron</keyword>
<proteinExistence type="inferred from homology"/>
<evidence type="ECO:0000256" key="1">
    <source>
        <dbReference type="ARBA" id="ARBA00010564"/>
    </source>
</evidence>
<dbReference type="GO" id="GO:0003677">
    <property type="term" value="F:DNA binding"/>
    <property type="evidence" value="ECO:0007669"/>
    <property type="project" value="UniProtKB-UniRule"/>
</dbReference>
<evidence type="ECO:0000256" key="4">
    <source>
        <dbReference type="ARBA" id="ARBA00022515"/>
    </source>
</evidence>
<keyword evidence="6 10" id="KW-0479">Metal-binding</keyword>
<dbReference type="Pfam" id="PF26466">
    <property type="entry name" value="DNA_primase_lrg_N"/>
    <property type="match status" value="1"/>
</dbReference>
<keyword evidence="14" id="KW-1185">Reference proteome</keyword>
<feature type="domain" description="DNA primase large subunit C-terminal" evidence="12">
    <location>
        <begin position="286"/>
        <end position="455"/>
    </location>
</feature>
<feature type="binding site" evidence="11">
    <location>
        <position position="296"/>
    </location>
    <ligand>
        <name>[4Fe-4S] cluster</name>
        <dbReference type="ChEBI" id="CHEBI:49883"/>
    </ligand>
</feature>
<feature type="binding site" evidence="11">
    <location>
        <position position="432"/>
    </location>
    <ligand>
        <name>[4Fe-4S] cluster</name>
        <dbReference type="ChEBI" id="CHEBI:49883"/>
    </ligand>
</feature>
<dbReference type="Proteomes" id="UP001151699">
    <property type="component" value="Chromosome X"/>
</dbReference>
<evidence type="ECO:0000256" key="3">
    <source>
        <dbReference type="ARBA" id="ARBA00022485"/>
    </source>
</evidence>
<dbReference type="Gene3D" id="1.20.930.80">
    <property type="match status" value="1"/>
</dbReference>
<evidence type="ECO:0000256" key="10">
    <source>
        <dbReference type="PIRNR" id="PIRNR009449"/>
    </source>
</evidence>
<sequence>MDFARRVRTKAQTNHKLVSLENTYPQNIQFYHLPPTRDISLQEFEDIAIERIKVFRILEQAAAKNLRHWAPEYKDSILEELNSQKLKNYVRLIQVSTLDEKKKESELLARERDYISHFVLRFAYCRTDELRRWFVTREMELFRLKYAVLSSAEVKKFLDQNSLNHVPLTEDQKNEIRDGLVDSTPTGSDKLEYFKVKFTDVLDLVRSRKCFLKEGFAYVSTSDFYSVVAAKHQENIESGLKRTLRKLPEIEDDERLSGFLKGINSSYTGKDYTLSDTAYVPIESLDQLSKKSFPLCARMCHETLRAKHHMKHDGRQQYGLFLKGIGVSLDDSLRFWREEFTKLMDSDKFEKSYVYNIKHNYGKAGSMTNYTPYSCLKVIALPSPNPQQCHGCPYKIFETQTLKTKLGGYGIGPAHVQEILNYSNKGHYQLACARYFEVTHDTHLEEGINHPNRYFEMSQKVMEKRAPTAATGPVRKSDKVSRKAGTDIVLQKKKFLADSMYDEELWNITQEAENHDLTQKQWDEDLDMSEINY</sequence>
<protein>
    <recommendedName>
        <fullName evidence="2 10">DNA primase large subunit</fullName>
    </recommendedName>
</protein>
<dbReference type="GO" id="GO:0005658">
    <property type="term" value="C:alpha DNA polymerase:primase complex"/>
    <property type="evidence" value="ECO:0007669"/>
    <property type="project" value="TreeGrafter"/>
</dbReference>
<keyword evidence="5 10" id="KW-0235">DNA replication</keyword>
<dbReference type="FunFam" id="1.20.930.80:FF:000001">
    <property type="entry name" value="DNA primase large subunit"/>
    <property type="match status" value="1"/>
</dbReference>
<comment type="cofactor">
    <cofactor evidence="10">
        <name>[4Fe-4S] cluster</name>
        <dbReference type="ChEBI" id="CHEBI:49883"/>
    </cofactor>
    <text evidence="10">Binds 1 [4Fe-4S] cluster.</text>
</comment>